<name>A0A8X7QGY4_BRACI</name>
<accession>A0A8X7QGY4</accession>
<reference evidence="2 3" key="1">
    <citation type="submission" date="2020-02" db="EMBL/GenBank/DDBJ databases">
        <authorList>
            <person name="Ma Q."/>
            <person name="Huang Y."/>
            <person name="Song X."/>
            <person name="Pei D."/>
        </authorList>
    </citation>
    <scope>NUCLEOTIDE SEQUENCE [LARGE SCALE GENOMIC DNA]</scope>
    <source>
        <strain evidence="2">Sxm20200214</strain>
        <tissue evidence="2">Leaf</tissue>
    </source>
</reference>
<organism evidence="2 3">
    <name type="scientific">Brassica carinata</name>
    <name type="common">Ethiopian mustard</name>
    <name type="synonym">Abyssinian cabbage</name>
    <dbReference type="NCBI Taxonomy" id="52824"/>
    <lineage>
        <taxon>Eukaryota</taxon>
        <taxon>Viridiplantae</taxon>
        <taxon>Streptophyta</taxon>
        <taxon>Embryophyta</taxon>
        <taxon>Tracheophyta</taxon>
        <taxon>Spermatophyta</taxon>
        <taxon>Magnoliopsida</taxon>
        <taxon>eudicotyledons</taxon>
        <taxon>Gunneridae</taxon>
        <taxon>Pentapetalae</taxon>
        <taxon>rosids</taxon>
        <taxon>malvids</taxon>
        <taxon>Brassicales</taxon>
        <taxon>Brassicaceae</taxon>
        <taxon>Brassiceae</taxon>
        <taxon>Brassica</taxon>
    </lineage>
</organism>
<gene>
    <name evidence="2" type="ORF">Bca52824_062383</name>
</gene>
<dbReference type="AlphaFoldDB" id="A0A8X7QGY4"/>
<dbReference type="OrthoDB" id="415015at2759"/>
<keyword evidence="3" id="KW-1185">Reference proteome</keyword>
<feature type="compositionally biased region" description="Basic residues" evidence="1">
    <location>
        <begin position="51"/>
        <end position="60"/>
    </location>
</feature>
<feature type="compositionally biased region" description="Basic and acidic residues" evidence="1">
    <location>
        <begin position="20"/>
        <end position="35"/>
    </location>
</feature>
<dbReference type="Proteomes" id="UP000886595">
    <property type="component" value="Unassembled WGS sequence"/>
</dbReference>
<evidence type="ECO:0000256" key="1">
    <source>
        <dbReference type="SAM" id="MobiDB-lite"/>
    </source>
</evidence>
<evidence type="ECO:0000313" key="3">
    <source>
        <dbReference type="Proteomes" id="UP000886595"/>
    </source>
</evidence>
<protein>
    <submittedName>
        <fullName evidence="2">Uncharacterized protein</fullName>
    </submittedName>
</protein>
<sequence>MIQEHRLKKSNAQNRATVPRKFDKDKKFTRERFGRDLSSLGLDPSSAMNRARSKSRGRKRERYDDVNDEQQSIKKLCLSRSLSRSRSVSRHRHEVILVKATKIRHRRFRLLRLETNLTERGTKLHVVEKLTELYQHLNQNTCFQVKEGKEKLKGVETK</sequence>
<feature type="region of interest" description="Disordered" evidence="1">
    <location>
        <begin position="1"/>
        <end position="69"/>
    </location>
</feature>
<dbReference type="EMBL" id="JAAMPC010000013">
    <property type="protein sequence ID" value="KAG2267828.1"/>
    <property type="molecule type" value="Genomic_DNA"/>
</dbReference>
<comment type="caution">
    <text evidence="2">The sequence shown here is derived from an EMBL/GenBank/DDBJ whole genome shotgun (WGS) entry which is preliminary data.</text>
</comment>
<evidence type="ECO:0000313" key="2">
    <source>
        <dbReference type="EMBL" id="KAG2267828.1"/>
    </source>
</evidence>
<proteinExistence type="predicted"/>